<dbReference type="InterPro" id="IPR036465">
    <property type="entry name" value="vWFA_dom_sf"/>
</dbReference>
<evidence type="ECO:0000313" key="4">
    <source>
        <dbReference type="Proteomes" id="UP001596157"/>
    </source>
</evidence>
<keyword evidence="4" id="KW-1185">Reference proteome</keyword>
<dbReference type="PROSITE" id="PS50234">
    <property type="entry name" value="VWFA"/>
    <property type="match status" value="1"/>
</dbReference>
<dbReference type="EMBL" id="JBHSKF010000015">
    <property type="protein sequence ID" value="MFC5290305.1"/>
    <property type="molecule type" value="Genomic_DNA"/>
</dbReference>
<dbReference type="InterPro" id="IPR006311">
    <property type="entry name" value="TAT_signal"/>
</dbReference>
<evidence type="ECO:0000313" key="3">
    <source>
        <dbReference type="EMBL" id="MFC5290305.1"/>
    </source>
</evidence>
<accession>A0ABW0EVN3</accession>
<dbReference type="RefSeq" id="WP_378250189.1">
    <property type="nucleotide sequence ID" value="NZ_JBHSKF010000015.1"/>
</dbReference>
<dbReference type="Gene3D" id="3.40.50.410">
    <property type="entry name" value="von Willebrand factor, type A domain"/>
    <property type="match status" value="1"/>
</dbReference>
<name>A0ABW0EVN3_9PSEU</name>
<dbReference type="Proteomes" id="UP001596157">
    <property type="component" value="Unassembled WGS sequence"/>
</dbReference>
<feature type="domain" description="VWFA" evidence="2">
    <location>
        <begin position="48"/>
        <end position="252"/>
    </location>
</feature>
<comment type="caution">
    <text evidence="3">The sequence shown here is derived from an EMBL/GenBank/DDBJ whole genome shotgun (WGS) entry which is preliminary data.</text>
</comment>
<evidence type="ECO:0000256" key="1">
    <source>
        <dbReference type="SAM" id="SignalP"/>
    </source>
</evidence>
<protein>
    <submittedName>
        <fullName evidence="3">VWA domain-containing protein</fullName>
    </submittedName>
</protein>
<dbReference type="CDD" id="cd00198">
    <property type="entry name" value="vWFA"/>
    <property type="match status" value="1"/>
</dbReference>
<keyword evidence="1" id="KW-0732">Signal</keyword>
<proteinExistence type="predicted"/>
<dbReference type="SUPFAM" id="SSF53300">
    <property type="entry name" value="vWA-like"/>
    <property type="match status" value="1"/>
</dbReference>
<evidence type="ECO:0000259" key="2">
    <source>
        <dbReference type="PROSITE" id="PS50234"/>
    </source>
</evidence>
<feature type="signal peptide" evidence="1">
    <location>
        <begin position="1"/>
        <end position="33"/>
    </location>
</feature>
<dbReference type="SMART" id="SM00327">
    <property type="entry name" value="VWA"/>
    <property type="match status" value="1"/>
</dbReference>
<reference evidence="4" key="1">
    <citation type="journal article" date="2019" name="Int. J. Syst. Evol. Microbiol.">
        <title>The Global Catalogue of Microorganisms (GCM) 10K type strain sequencing project: providing services to taxonomists for standard genome sequencing and annotation.</title>
        <authorList>
            <consortium name="The Broad Institute Genomics Platform"/>
            <consortium name="The Broad Institute Genome Sequencing Center for Infectious Disease"/>
            <person name="Wu L."/>
            <person name="Ma J."/>
        </authorList>
    </citation>
    <scope>NUCLEOTIDE SEQUENCE [LARGE SCALE GENOMIC DNA]</scope>
    <source>
        <strain evidence="4">CCUG 59778</strain>
    </source>
</reference>
<dbReference type="PROSITE" id="PS51318">
    <property type="entry name" value="TAT"/>
    <property type="match status" value="1"/>
</dbReference>
<gene>
    <name evidence="3" type="ORF">ACFPM7_24905</name>
</gene>
<feature type="chain" id="PRO_5047107277" evidence="1">
    <location>
        <begin position="34"/>
        <end position="540"/>
    </location>
</feature>
<sequence length="540" mass="56133">MSPTPKRRRGPLIAAAVLAATLAPALASAPAGAATPYAKAAAPCGPMDVTIVLDTTGSMGGALSGVQSGISTILADVVSLSGGDYKLGLVSFKDNVTVNVNLAAGNQAAVSSALASLTASGGSAEPEASDEALNTVVNNLPATGRPQTGNFSGTWRTNATKHAIMVTDARPGGFDNVHSAADVANAHSVALDAQTEGIKITPIYVPTNSTYTSTIMPIMQDYANTTGGFAYQSNQRGTDVAAYIQRALYNCTPTDVFIRDNTADAGVEPLTTGSAYTSPDIRVCTTSAPCAGTNPIAGQTNFVFVRLNNPGPGGSGTGVGTLKLYYTAQGGGAQWPLHWTQFGAQSGITVPPGGTTVMIPWHNVPGPGHFCLLARWESATDPMTFAETTATHQNARNNNNIAWRNINSVRALPGAGTIKRPFTLGNPFREALVTDLVVAAGDRVFDGRLTIDLGPELTRRWKEAGGKAEGLRQVGETQFDVVDLKAAAFRGLALQGAERQQIELAFTGGDRAAEGQVIRVFQADQRGEDLGGVEFLITDE</sequence>
<organism evidence="3 4">
    <name type="scientific">Actinokineospora guangxiensis</name>
    <dbReference type="NCBI Taxonomy" id="1490288"/>
    <lineage>
        <taxon>Bacteria</taxon>
        <taxon>Bacillati</taxon>
        <taxon>Actinomycetota</taxon>
        <taxon>Actinomycetes</taxon>
        <taxon>Pseudonocardiales</taxon>
        <taxon>Pseudonocardiaceae</taxon>
        <taxon>Actinokineospora</taxon>
    </lineage>
</organism>
<dbReference type="Pfam" id="PF00092">
    <property type="entry name" value="VWA"/>
    <property type="match status" value="1"/>
</dbReference>
<dbReference type="InterPro" id="IPR002035">
    <property type="entry name" value="VWF_A"/>
</dbReference>